<keyword evidence="9 14" id="KW-1133">Transmembrane helix</keyword>
<evidence type="ECO:0000256" key="13">
    <source>
        <dbReference type="ARBA" id="ARBA00038359"/>
    </source>
</evidence>
<keyword evidence="12" id="KW-0449">Lipoprotein</keyword>
<gene>
    <name evidence="18" type="ORF">FSARC_9681</name>
</gene>
<evidence type="ECO:0000256" key="10">
    <source>
        <dbReference type="ARBA" id="ARBA00023136"/>
    </source>
</evidence>
<evidence type="ECO:0000256" key="8">
    <source>
        <dbReference type="ARBA" id="ARBA00022729"/>
    </source>
</evidence>
<proteinExistence type="inferred from homology"/>
<accession>A0A8H4TQT3</accession>
<evidence type="ECO:0000313" key="18">
    <source>
        <dbReference type="EMBL" id="KAF4962229.1"/>
    </source>
</evidence>
<evidence type="ECO:0000256" key="14">
    <source>
        <dbReference type="SAM" id="Phobius"/>
    </source>
</evidence>
<evidence type="ECO:0000256" key="4">
    <source>
        <dbReference type="ARBA" id="ARBA00010031"/>
    </source>
</evidence>
<dbReference type="InterPro" id="IPR008427">
    <property type="entry name" value="Extracellular_membr_CFEM_dom"/>
</dbReference>
<feature type="transmembrane region" description="Helical" evidence="14">
    <location>
        <begin position="106"/>
        <end position="127"/>
    </location>
</feature>
<dbReference type="OrthoDB" id="2496787at2759"/>
<keyword evidence="11" id="KW-1015">Disulfide bond</keyword>
<feature type="transmembrane region" description="Helical" evidence="14">
    <location>
        <begin position="189"/>
        <end position="216"/>
    </location>
</feature>
<comment type="similarity">
    <text evidence="4">Belongs to the RBT5 family.</text>
</comment>
<reference evidence="18" key="2">
    <citation type="submission" date="2020-05" db="EMBL/GenBank/DDBJ databases">
        <authorList>
            <person name="Kim H.-S."/>
            <person name="Proctor R.H."/>
            <person name="Brown D.W."/>
        </authorList>
    </citation>
    <scope>NUCLEOTIDE SEQUENCE</scope>
    <source>
        <strain evidence="18">NRRL 20472</strain>
    </source>
</reference>
<sequence>MRVHRVSHLLALGLIPIAHLAEANPHTQNLNVLAEAPVCATTCLAQTQNATTDFQGSQVELCHNKKFYSRVHSCVTHDCNVTEISDFLNVTQITCGIPATDRRREINITCLVMGVLALGFFGMRVVSKIIGFVPYGHDDSLILVAFPVVVAFNVFCQIIRADENSHDVVPSKGLGLDIWAVSDENVTSFLIFLLSCEFAYAISLALIKLSILAFFLRIFPDNRFRKMVWWTTGFILITCVVYLTLFLIQRKPLSLFWDGWMDKEPRGVMLDANAMGISHGAINVALDIWMLILPTTQLYKVGLRLKKKLGVIAMLSVGLL</sequence>
<keyword evidence="10 14" id="KW-0472">Membrane</keyword>
<dbReference type="GO" id="GO:0098552">
    <property type="term" value="C:side of membrane"/>
    <property type="evidence" value="ECO:0007669"/>
    <property type="project" value="UniProtKB-KW"/>
</dbReference>
<dbReference type="PANTHER" id="PTHR33048">
    <property type="entry name" value="PTH11-LIKE INTEGRAL MEMBRANE PROTEIN (AFU_ORTHOLOGUE AFUA_5G11245)"/>
    <property type="match status" value="1"/>
</dbReference>
<evidence type="ECO:0008006" key="20">
    <source>
        <dbReference type="Google" id="ProtNLM"/>
    </source>
</evidence>
<feature type="chain" id="PRO_5034946441" description="Extracellular membrane protein CFEM domain-containing protein" evidence="15">
    <location>
        <begin position="24"/>
        <end position="320"/>
    </location>
</feature>
<keyword evidence="7 14" id="KW-0812">Transmembrane</keyword>
<dbReference type="PANTHER" id="PTHR33048:SF143">
    <property type="entry name" value="EXTRACELLULAR MEMBRANE PROTEIN CFEM DOMAIN-CONTAINING PROTEIN-RELATED"/>
    <property type="match status" value="1"/>
</dbReference>
<dbReference type="EMBL" id="JABEXW010000558">
    <property type="protein sequence ID" value="KAF4962229.1"/>
    <property type="molecule type" value="Genomic_DNA"/>
</dbReference>
<evidence type="ECO:0000256" key="9">
    <source>
        <dbReference type="ARBA" id="ARBA00022989"/>
    </source>
</evidence>
<feature type="transmembrane region" description="Helical" evidence="14">
    <location>
        <begin position="277"/>
        <end position="299"/>
    </location>
</feature>
<feature type="signal peptide" evidence="15">
    <location>
        <begin position="1"/>
        <end position="23"/>
    </location>
</feature>
<feature type="transmembrane region" description="Helical" evidence="14">
    <location>
        <begin position="228"/>
        <end position="248"/>
    </location>
</feature>
<evidence type="ECO:0000256" key="3">
    <source>
        <dbReference type="ARBA" id="ARBA00004613"/>
    </source>
</evidence>
<feature type="domain" description="Rhodopsin" evidence="17">
    <location>
        <begin position="123"/>
        <end position="319"/>
    </location>
</feature>
<evidence type="ECO:0000256" key="1">
    <source>
        <dbReference type="ARBA" id="ARBA00004141"/>
    </source>
</evidence>
<evidence type="ECO:0000259" key="16">
    <source>
        <dbReference type="Pfam" id="PF05730"/>
    </source>
</evidence>
<protein>
    <recommendedName>
        <fullName evidence="20">Extracellular membrane protein CFEM domain-containing protein</fullName>
    </recommendedName>
</protein>
<organism evidence="18 19">
    <name type="scientific">Fusarium sarcochroum</name>
    <dbReference type="NCBI Taxonomy" id="1208366"/>
    <lineage>
        <taxon>Eukaryota</taxon>
        <taxon>Fungi</taxon>
        <taxon>Dikarya</taxon>
        <taxon>Ascomycota</taxon>
        <taxon>Pezizomycotina</taxon>
        <taxon>Sordariomycetes</taxon>
        <taxon>Hypocreomycetidae</taxon>
        <taxon>Hypocreales</taxon>
        <taxon>Nectriaceae</taxon>
        <taxon>Fusarium</taxon>
        <taxon>Fusarium lateritium species complex</taxon>
    </lineage>
</organism>
<dbReference type="Pfam" id="PF20684">
    <property type="entry name" value="Fung_rhodopsin"/>
    <property type="match status" value="1"/>
</dbReference>
<reference evidence="18" key="1">
    <citation type="journal article" date="2020" name="BMC Genomics">
        <title>Correction to: Identification and distribution of gene clusters required for synthesis of sphingolipid metabolism inhibitors in diverse species of the filamentous fungus Fusarium.</title>
        <authorList>
            <person name="Kim H.S."/>
            <person name="Lohmar J.M."/>
            <person name="Busman M."/>
            <person name="Brown D.W."/>
            <person name="Naumann T.A."/>
            <person name="Divon H.H."/>
            <person name="Lysoe E."/>
            <person name="Uhlig S."/>
            <person name="Proctor R.H."/>
        </authorList>
    </citation>
    <scope>NUCLEOTIDE SEQUENCE</scope>
    <source>
        <strain evidence="18">NRRL 20472</strain>
    </source>
</reference>
<dbReference type="Pfam" id="PF05730">
    <property type="entry name" value="CFEM"/>
    <property type="match status" value="1"/>
</dbReference>
<dbReference type="Proteomes" id="UP000622797">
    <property type="component" value="Unassembled WGS sequence"/>
</dbReference>
<dbReference type="GO" id="GO:0005576">
    <property type="term" value="C:extracellular region"/>
    <property type="evidence" value="ECO:0007669"/>
    <property type="project" value="UniProtKB-SubCell"/>
</dbReference>
<evidence type="ECO:0000256" key="11">
    <source>
        <dbReference type="ARBA" id="ARBA00023157"/>
    </source>
</evidence>
<evidence type="ECO:0000256" key="5">
    <source>
        <dbReference type="ARBA" id="ARBA00022525"/>
    </source>
</evidence>
<keyword evidence="8 15" id="KW-0732">Signal</keyword>
<evidence type="ECO:0000313" key="19">
    <source>
        <dbReference type="Proteomes" id="UP000622797"/>
    </source>
</evidence>
<dbReference type="InterPro" id="IPR049326">
    <property type="entry name" value="Rhodopsin_dom_fungi"/>
</dbReference>
<dbReference type="InterPro" id="IPR052337">
    <property type="entry name" value="SAT4-like"/>
</dbReference>
<evidence type="ECO:0000256" key="6">
    <source>
        <dbReference type="ARBA" id="ARBA00022622"/>
    </source>
</evidence>
<evidence type="ECO:0000259" key="17">
    <source>
        <dbReference type="Pfam" id="PF20684"/>
    </source>
</evidence>
<keyword evidence="19" id="KW-1185">Reference proteome</keyword>
<evidence type="ECO:0000256" key="12">
    <source>
        <dbReference type="ARBA" id="ARBA00023288"/>
    </source>
</evidence>
<keyword evidence="6" id="KW-0336">GPI-anchor</keyword>
<evidence type="ECO:0000256" key="2">
    <source>
        <dbReference type="ARBA" id="ARBA00004589"/>
    </source>
</evidence>
<name>A0A8H4TQT3_9HYPO</name>
<comment type="subcellular location">
    <subcellularLocation>
        <location evidence="2">Membrane</location>
        <topology evidence="2">Lipid-anchor</topology>
        <topology evidence="2">GPI-anchor</topology>
    </subcellularLocation>
    <subcellularLocation>
        <location evidence="1">Membrane</location>
        <topology evidence="1">Multi-pass membrane protein</topology>
    </subcellularLocation>
    <subcellularLocation>
        <location evidence="3">Secreted</location>
    </subcellularLocation>
</comment>
<comment type="similarity">
    <text evidence="13">Belongs to the SAT4 family.</text>
</comment>
<dbReference type="AlphaFoldDB" id="A0A8H4TQT3"/>
<comment type="caution">
    <text evidence="18">The sequence shown here is derived from an EMBL/GenBank/DDBJ whole genome shotgun (WGS) entry which is preliminary data.</text>
</comment>
<keyword evidence="6" id="KW-0325">Glycoprotein</keyword>
<evidence type="ECO:0000256" key="7">
    <source>
        <dbReference type="ARBA" id="ARBA00022692"/>
    </source>
</evidence>
<feature type="domain" description="CFEM" evidence="16">
    <location>
        <begin position="33"/>
        <end position="95"/>
    </location>
</feature>
<keyword evidence="5" id="KW-0964">Secreted</keyword>
<evidence type="ECO:0000256" key="15">
    <source>
        <dbReference type="SAM" id="SignalP"/>
    </source>
</evidence>